<dbReference type="RefSeq" id="WP_114532939.1">
    <property type="nucleotide sequence ID" value="NZ_JADNER010000002.1"/>
</dbReference>
<name>A0A369MNF7_EGGLN</name>
<comment type="caution">
    <text evidence="9">The sequence shown here is derived from an EMBL/GenBank/DDBJ whole genome shotgun (WGS) entry which is preliminary data.</text>
</comment>
<dbReference type="HAMAP" id="MF_01251">
    <property type="entry name" value="UPF0313"/>
    <property type="match status" value="1"/>
</dbReference>
<dbReference type="GO" id="GO:0051539">
    <property type="term" value="F:4 iron, 4 sulfur cluster binding"/>
    <property type="evidence" value="ECO:0007669"/>
    <property type="project" value="UniProtKB-KW"/>
</dbReference>
<dbReference type="InterPro" id="IPR058240">
    <property type="entry name" value="rSAM_sf"/>
</dbReference>
<dbReference type="SUPFAM" id="SSF102114">
    <property type="entry name" value="Radical SAM enzymes"/>
    <property type="match status" value="1"/>
</dbReference>
<dbReference type="SFLD" id="SFLDS00029">
    <property type="entry name" value="Radical_SAM"/>
    <property type="match status" value="1"/>
</dbReference>
<gene>
    <name evidence="9" type="ORF">C1875_03320</name>
</gene>
<dbReference type="Proteomes" id="UP000253970">
    <property type="component" value="Unassembled WGS sequence"/>
</dbReference>
<feature type="region of interest" description="Disordered" evidence="7">
    <location>
        <begin position="591"/>
        <end position="686"/>
    </location>
</feature>
<feature type="binding site" evidence="6">
    <location>
        <position position="316"/>
    </location>
    <ligand>
        <name>[4Fe-4S] cluster</name>
        <dbReference type="ChEBI" id="CHEBI:49883"/>
        <note>4Fe-4S-S-AdoMet</note>
    </ligand>
</feature>
<feature type="binding site" evidence="6">
    <location>
        <position position="309"/>
    </location>
    <ligand>
        <name>[4Fe-4S] cluster</name>
        <dbReference type="ChEBI" id="CHEBI:49883"/>
        <note>4Fe-4S-S-AdoMet</note>
    </ligand>
</feature>
<dbReference type="GO" id="GO:0005506">
    <property type="term" value="F:iron ion binding"/>
    <property type="evidence" value="ECO:0007669"/>
    <property type="project" value="UniProtKB-UniRule"/>
</dbReference>
<dbReference type="Gene3D" id="3.80.30.20">
    <property type="entry name" value="tm_1862 like domain"/>
    <property type="match status" value="1"/>
</dbReference>
<organism evidence="9 10">
    <name type="scientific">Eggerthella lenta</name>
    <name type="common">Eubacterium lentum</name>
    <dbReference type="NCBI Taxonomy" id="84112"/>
    <lineage>
        <taxon>Bacteria</taxon>
        <taxon>Bacillati</taxon>
        <taxon>Actinomycetota</taxon>
        <taxon>Coriobacteriia</taxon>
        <taxon>Eggerthellales</taxon>
        <taxon>Eggerthellaceae</taxon>
        <taxon>Eggerthella</taxon>
    </lineage>
</organism>
<protein>
    <submittedName>
        <fullName evidence="9">YgiQ family radical SAM protein</fullName>
    </submittedName>
</protein>
<dbReference type="InterPro" id="IPR022946">
    <property type="entry name" value="UPF0313"/>
</dbReference>
<dbReference type="PANTHER" id="PTHR32331:SF0">
    <property type="entry name" value="UPF0313 PROTEIN YGIQ"/>
    <property type="match status" value="1"/>
</dbReference>
<evidence type="ECO:0000256" key="6">
    <source>
        <dbReference type="HAMAP-Rule" id="MF_01251"/>
    </source>
</evidence>
<sequence length="686" mass="76006">MKAAFLPVTREEMLERGWDRVDFVYVSGDAYVDHPSFGMAIITRLLEANGYKVGVIAQPDWNDPESVAVFGEPRLAFLVSAGNMDSMVNHYTVAKKRRRSDAYSPGGEAGRRPNHAAVVYGNLIRRTFKKTPLILGGIEASLRRLSHYDYWSDKLKRSILLDSGADLVSYGMGEHSIIEIADALNAGLAIEDLTFIDGTVYRAASLEHVYDAVTLPSFPAMQDDKLEYARSFAVQYENSDPFTGKRLVEPYSNHEFVVQNPPAAPLTQSEMDAVYRLPYARTYHPMYEAAGGVPAISEVKFSLTSNRGCFGECSFCALTFHQGRIVQTRSHDSLVDEARAIVEEPDFKGYIHDVGGPTANFRAPACAKQLKAGACPHKRCLYPEPCKQLRADHSDYLGLLRRLRKLPGVKKVFVRSGIRFDYVLADREHGDAFLNELCAHHVSGQLKVAPEHVSDAVLSVMGKPRNLVYQRFAQRYEQVNRQLGMKQFLVPYLMSSHPGSTLDEAVELAEYCRDLGYMPEQVQDFYPTPSTMSTAMYYTGVDPRTMQPVYVPKSPHEKALQRALIQYRDPKNRDLVLEALRRAGRMDLVGYGPKCLLRPQGEGGGKERKPAASGKGARTRADVRAKAQSKPNDSGKAPSKARPSGPGKARPKPKPSSGKTSSQGGGRSGKSAGERRPGKSKGTRRH</sequence>
<evidence type="ECO:0000259" key="8">
    <source>
        <dbReference type="PROSITE" id="PS51918"/>
    </source>
</evidence>
<keyword evidence="2 6" id="KW-0949">S-adenosyl-L-methionine</keyword>
<dbReference type="InterPro" id="IPR023404">
    <property type="entry name" value="rSAM_horseshoe"/>
</dbReference>
<evidence type="ECO:0000256" key="7">
    <source>
        <dbReference type="SAM" id="MobiDB-lite"/>
    </source>
</evidence>
<dbReference type="PROSITE" id="PS51918">
    <property type="entry name" value="RADICAL_SAM"/>
    <property type="match status" value="1"/>
</dbReference>
<accession>A0A369MNF7</accession>
<dbReference type="SFLD" id="SFLDG01069">
    <property type="entry name" value="UPF0313"/>
    <property type="match status" value="1"/>
</dbReference>
<proteinExistence type="inferred from homology"/>
<evidence type="ECO:0000256" key="4">
    <source>
        <dbReference type="ARBA" id="ARBA00023004"/>
    </source>
</evidence>
<dbReference type="GO" id="GO:0003824">
    <property type="term" value="F:catalytic activity"/>
    <property type="evidence" value="ECO:0007669"/>
    <property type="project" value="InterPro"/>
</dbReference>
<comment type="similarity">
    <text evidence="6">Belongs to the UPF0313 family.</text>
</comment>
<evidence type="ECO:0000313" key="9">
    <source>
        <dbReference type="EMBL" id="RDB72512.1"/>
    </source>
</evidence>
<dbReference type="InterPro" id="IPR024560">
    <property type="entry name" value="UPF0313_C"/>
</dbReference>
<evidence type="ECO:0000256" key="1">
    <source>
        <dbReference type="ARBA" id="ARBA00022485"/>
    </source>
</evidence>
<comment type="cofactor">
    <cofactor evidence="6">
        <name>[4Fe-4S] cluster</name>
        <dbReference type="ChEBI" id="CHEBI:49883"/>
    </cofactor>
    <text evidence="6">Binds 1 [4Fe-4S] cluster. The cluster is coordinated with 3 cysteines and an exchangeable S-adenosyl-L-methionine.</text>
</comment>
<keyword evidence="4 6" id="KW-0408">Iron</keyword>
<evidence type="ECO:0000313" key="10">
    <source>
        <dbReference type="Proteomes" id="UP000253970"/>
    </source>
</evidence>
<keyword evidence="5 6" id="KW-0411">Iron-sulfur</keyword>
<feature type="domain" description="Radical SAM core" evidence="8">
    <location>
        <begin position="294"/>
        <end position="568"/>
    </location>
</feature>
<evidence type="ECO:0000256" key="5">
    <source>
        <dbReference type="ARBA" id="ARBA00023014"/>
    </source>
</evidence>
<keyword evidence="1 6" id="KW-0004">4Fe-4S</keyword>
<dbReference type="InterPro" id="IPR006638">
    <property type="entry name" value="Elp3/MiaA/NifB-like_rSAM"/>
</dbReference>
<dbReference type="AlphaFoldDB" id="A0A369MNF7"/>
<dbReference type="InterPro" id="IPR007197">
    <property type="entry name" value="rSAM"/>
</dbReference>
<reference evidence="9 10" key="1">
    <citation type="journal article" date="2018" name="Elife">
        <title>Discovery and characterization of a prevalent human gut bacterial enzyme sufficient for the inactivation of a family of plant toxins.</title>
        <authorList>
            <person name="Koppel N."/>
            <person name="Bisanz J.E."/>
            <person name="Pandelia M.E."/>
            <person name="Turnbaugh P.J."/>
            <person name="Balskus E.P."/>
        </authorList>
    </citation>
    <scope>NUCLEOTIDE SEQUENCE [LARGE SCALE GENOMIC DNA]</scope>
    <source>
        <strain evidence="9 10">W1 BHI 6</strain>
    </source>
</reference>
<dbReference type="InterPro" id="IPR013704">
    <property type="entry name" value="UPF0313_N"/>
</dbReference>
<evidence type="ECO:0000256" key="2">
    <source>
        <dbReference type="ARBA" id="ARBA00022691"/>
    </source>
</evidence>
<keyword evidence="3 6" id="KW-0479">Metal-binding</keyword>
<dbReference type="Pfam" id="PF08497">
    <property type="entry name" value="Radical_SAM_N"/>
    <property type="match status" value="1"/>
</dbReference>
<dbReference type="PANTHER" id="PTHR32331">
    <property type="entry name" value="UPF0313 PROTEIN YGIQ"/>
    <property type="match status" value="1"/>
</dbReference>
<dbReference type="Pfam" id="PF11842">
    <property type="entry name" value="DUF3362"/>
    <property type="match status" value="1"/>
</dbReference>
<dbReference type="EMBL" id="PPTU01000003">
    <property type="protein sequence ID" value="RDB72512.1"/>
    <property type="molecule type" value="Genomic_DNA"/>
</dbReference>
<dbReference type="SFLD" id="SFLDG01082">
    <property type="entry name" value="B12-binding_domain_containing"/>
    <property type="match status" value="1"/>
</dbReference>
<dbReference type="NCBIfam" id="TIGR03904">
    <property type="entry name" value="SAM_YgiQ"/>
    <property type="match status" value="1"/>
</dbReference>
<feature type="binding site" evidence="6">
    <location>
        <position position="313"/>
    </location>
    <ligand>
        <name>[4Fe-4S] cluster</name>
        <dbReference type="ChEBI" id="CHEBI:49883"/>
        <note>4Fe-4S-S-AdoMet</note>
    </ligand>
</feature>
<dbReference type="SMART" id="SM00729">
    <property type="entry name" value="Elp3"/>
    <property type="match status" value="1"/>
</dbReference>
<evidence type="ECO:0000256" key="3">
    <source>
        <dbReference type="ARBA" id="ARBA00022723"/>
    </source>
</evidence>